<dbReference type="EMBL" id="CAJVCH010121149">
    <property type="protein sequence ID" value="CAG7725392.1"/>
    <property type="molecule type" value="Genomic_DNA"/>
</dbReference>
<evidence type="ECO:0000313" key="2">
    <source>
        <dbReference type="Proteomes" id="UP000708208"/>
    </source>
</evidence>
<comment type="caution">
    <text evidence="1">The sequence shown here is derived from an EMBL/GenBank/DDBJ whole genome shotgun (WGS) entry which is preliminary data.</text>
</comment>
<proteinExistence type="predicted"/>
<name>A0A8J2JQN7_9HEXA</name>
<feature type="non-terminal residue" evidence="1">
    <location>
        <position position="1"/>
    </location>
</feature>
<accession>A0A8J2JQN7</accession>
<protein>
    <submittedName>
        <fullName evidence="1">Uncharacterized protein</fullName>
    </submittedName>
</protein>
<organism evidence="1 2">
    <name type="scientific">Allacma fusca</name>
    <dbReference type="NCBI Taxonomy" id="39272"/>
    <lineage>
        <taxon>Eukaryota</taxon>
        <taxon>Metazoa</taxon>
        <taxon>Ecdysozoa</taxon>
        <taxon>Arthropoda</taxon>
        <taxon>Hexapoda</taxon>
        <taxon>Collembola</taxon>
        <taxon>Symphypleona</taxon>
        <taxon>Sminthuridae</taxon>
        <taxon>Allacma</taxon>
    </lineage>
</organism>
<feature type="non-terminal residue" evidence="1">
    <location>
        <position position="38"/>
    </location>
</feature>
<reference evidence="1" key="1">
    <citation type="submission" date="2021-06" db="EMBL/GenBank/DDBJ databases">
        <authorList>
            <person name="Hodson N. C."/>
            <person name="Mongue J. A."/>
            <person name="Jaron S. K."/>
        </authorList>
    </citation>
    <scope>NUCLEOTIDE SEQUENCE</scope>
</reference>
<gene>
    <name evidence="1" type="ORF">AFUS01_LOCUS14349</name>
</gene>
<dbReference type="AlphaFoldDB" id="A0A8J2JQN7"/>
<keyword evidence="2" id="KW-1185">Reference proteome</keyword>
<dbReference type="Proteomes" id="UP000708208">
    <property type="component" value="Unassembled WGS sequence"/>
</dbReference>
<dbReference type="OrthoDB" id="16516at2759"/>
<evidence type="ECO:0000313" key="1">
    <source>
        <dbReference type="EMBL" id="CAG7725392.1"/>
    </source>
</evidence>
<sequence length="38" mass="4138">KAFEFTGEISAASVRDAGVAKMFMTRKQPPATGWEHPS</sequence>